<dbReference type="EMBL" id="JBBPFD010000003">
    <property type="protein sequence ID" value="KAK7933652.1"/>
    <property type="molecule type" value="Genomic_DNA"/>
</dbReference>
<keyword evidence="4" id="KW-1185">Reference proteome</keyword>
<sequence length="196" mass="21987">MVVRERPELSPIQHCPRMDSGGSATAEAGAVVDSEEHLSIRRASTGILELQQNGDMDVLRLKWWPRESPCDMYNSVQTRRNGNALDIHSFAGVFCVLAAGVLLSCLIAMVESWWSRRKGSRVPSKERQTEADPSCIMQLELKRTGQLWLHSEIPASAAVLLHCSQRDHGLIHNYALKQRRKSSQEKVGDENVEVRS</sequence>
<evidence type="ECO:0000256" key="2">
    <source>
        <dbReference type="SAM" id="Phobius"/>
    </source>
</evidence>
<name>A0AAW0PNZ7_9GOBI</name>
<organism evidence="3 4">
    <name type="scientific">Mugilogobius chulae</name>
    <name type="common">yellowstripe goby</name>
    <dbReference type="NCBI Taxonomy" id="88201"/>
    <lineage>
        <taxon>Eukaryota</taxon>
        <taxon>Metazoa</taxon>
        <taxon>Chordata</taxon>
        <taxon>Craniata</taxon>
        <taxon>Vertebrata</taxon>
        <taxon>Euteleostomi</taxon>
        <taxon>Actinopterygii</taxon>
        <taxon>Neopterygii</taxon>
        <taxon>Teleostei</taxon>
        <taxon>Neoteleostei</taxon>
        <taxon>Acanthomorphata</taxon>
        <taxon>Gobiaria</taxon>
        <taxon>Gobiiformes</taxon>
        <taxon>Gobioidei</taxon>
        <taxon>Gobiidae</taxon>
        <taxon>Gobionellinae</taxon>
        <taxon>Mugilogobius</taxon>
    </lineage>
</organism>
<evidence type="ECO:0000313" key="4">
    <source>
        <dbReference type="Proteomes" id="UP001460270"/>
    </source>
</evidence>
<feature type="region of interest" description="Disordered" evidence="1">
    <location>
        <begin position="1"/>
        <end position="26"/>
    </location>
</feature>
<keyword evidence="2" id="KW-1133">Transmembrane helix</keyword>
<protein>
    <submittedName>
        <fullName evidence="3">Uncharacterized protein</fullName>
    </submittedName>
</protein>
<accession>A0AAW0PNZ7</accession>
<keyword evidence="2" id="KW-0812">Transmembrane</keyword>
<gene>
    <name evidence="3" type="ORF">WMY93_004548</name>
</gene>
<reference evidence="4" key="1">
    <citation type="submission" date="2024-04" db="EMBL/GenBank/DDBJ databases">
        <title>Salinicola lusitanus LLJ914,a marine bacterium isolated from the Okinawa Trough.</title>
        <authorList>
            <person name="Li J."/>
        </authorList>
    </citation>
    <scope>NUCLEOTIDE SEQUENCE [LARGE SCALE GENOMIC DNA]</scope>
</reference>
<proteinExistence type="predicted"/>
<feature type="transmembrane region" description="Helical" evidence="2">
    <location>
        <begin position="87"/>
        <end position="110"/>
    </location>
</feature>
<evidence type="ECO:0000313" key="3">
    <source>
        <dbReference type="EMBL" id="KAK7933652.1"/>
    </source>
</evidence>
<dbReference type="Proteomes" id="UP001460270">
    <property type="component" value="Unassembled WGS sequence"/>
</dbReference>
<keyword evidence="2" id="KW-0472">Membrane</keyword>
<evidence type="ECO:0000256" key="1">
    <source>
        <dbReference type="SAM" id="MobiDB-lite"/>
    </source>
</evidence>
<comment type="caution">
    <text evidence="3">The sequence shown here is derived from an EMBL/GenBank/DDBJ whole genome shotgun (WGS) entry which is preliminary data.</text>
</comment>
<dbReference type="AlphaFoldDB" id="A0AAW0PNZ7"/>